<dbReference type="SUPFAM" id="SSF48498">
    <property type="entry name" value="Tetracyclin repressor-like, C-terminal domain"/>
    <property type="match status" value="1"/>
</dbReference>
<dbReference type="NCBIfam" id="NF040929">
    <property type="entry name" value="quorum_TF_HapR"/>
    <property type="match status" value="1"/>
</dbReference>
<dbReference type="AlphaFoldDB" id="C3LS73"/>
<dbReference type="InterPro" id="IPR009057">
    <property type="entry name" value="Homeodomain-like_sf"/>
</dbReference>
<dbReference type="Gene3D" id="1.10.357.10">
    <property type="entry name" value="Tetracycline Repressor, domain 2"/>
    <property type="match status" value="1"/>
</dbReference>
<name>C3LS73_VIBCM</name>
<dbReference type="GO" id="GO:0000976">
    <property type="term" value="F:transcription cis-regulatory region binding"/>
    <property type="evidence" value="ECO:0007669"/>
    <property type="project" value="TreeGrafter"/>
</dbReference>
<dbReference type="InterPro" id="IPR036271">
    <property type="entry name" value="Tet_transcr_reg_TetR-rel_C_sf"/>
</dbReference>
<dbReference type="PRINTS" id="PR00455">
    <property type="entry name" value="HTHTETR"/>
</dbReference>
<evidence type="ECO:0000313" key="6">
    <source>
        <dbReference type="EMBL" id="ACP04866.1"/>
    </source>
</evidence>
<evidence type="ECO:0000313" key="7">
    <source>
        <dbReference type="Proteomes" id="UP000001217"/>
    </source>
</evidence>
<dbReference type="EMBL" id="CP001233">
    <property type="protein sequence ID" value="ACP04866.1"/>
    <property type="molecule type" value="Genomic_DNA"/>
</dbReference>
<dbReference type="PANTHER" id="PTHR30055">
    <property type="entry name" value="HTH-TYPE TRANSCRIPTIONAL REGULATOR RUTR"/>
    <property type="match status" value="1"/>
</dbReference>
<protein>
    <submittedName>
        <fullName evidence="6">Hemagglutinin/protease regulatory protein</fullName>
    </submittedName>
</protein>
<dbReference type="SUPFAM" id="SSF46689">
    <property type="entry name" value="Homeodomain-like"/>
    <property type="match status" value="1"/>
</dbReference>
<evidence type="ECO:0000256" key="3">
    <source>
        <dbReference type="ARBA" id="ARBA00023163"/>
    </source>
</evidence>
<evidence type="ECO:0000259" key="5">
    <source>
        <dbReference type="PROSITE" id="PS50977"/>
    </source>
</evidence>
<accession>C3LS73</accession>
<proteinExistence type="predicted"/>
<reference evidence="6 7" key="1">
    <citation type="journal article" date="2008" name="PLoS ONE">
        <title>A recalibrated molecular clock and independent origins for the cholera pandemic clones.</title>
        <authorList>
            <person name="Feng L."/>
            <person name="Reeves P.R."/>
            <person name="Lan R."/>
            <person name="Ren Y."/>
            <person name="Gao C."/>
            <person name="Zhou Z."/>
            <person name="Ren Y."/>
            <person name="Cheng J."/>
            <person name="Wang W."/>
            <person name="Wang J."/>
            <person name="Qian W."/>
            <person name="Li D."/>
            <person name="Wang L."/>
        </authorList>
    </citation>
    <scope>NUCLEOTIDE SEQUENCE [LARGE SCALE GENOMIC DNA]</scope>
    <source>
        <strain evidence="6 7">M66-2</strain>
    </source>
</reference>
<keyword evidence="2 4" id="KW-0238">DNA-binding</keyword>
<organism evidence="6 7">
    <name type="scientific">Vibrio cholerae serotype O1 (strain M66-2)</name>
    <dbReference type="NCBI Taxonomy" id="579112"/>
    <lineage>
        <taxon>Bacteria</taxon>
        <taxon>Pseudomonadati</taxon>
        <taxon>Pseudomonadota</taxon>
        <taxon>Gammaproteobacteria</taxon>
        <taxon>Vibrionales</taxon>
        <taxon>Vibrionaceae</taxon>
        <taxon>Vibrio</taxon>
    </lineage>
</organism>
<sequence length="248" mass="28543">MDASIEKRPRTRLSPQKRKLQLMEIALEVFAKRGIGRGGHADIAEIAQVSVATVFNYFPTREDLVDDVLNFVVRQYSNFLTDHIDLDLDVKTNLQTLCKEMVKLAMTDCHWLKVWFEWSASTRDEVWPLFVSTNRTNQLLIRNMFMKAMERGELCEKHDVDNMASLFHGIFYSIFLQVNRLGEQEAVYKLADSYLNMRVSIRTSFLGSTKGASAPFFVFRWVSLPAVINIPKRLGVAGRRQMSESPRA</sequence>
<keyword evidence="3" id="KW-0804">Transcription</keyword>
<feature type="domain" description="HTH tetR-type" evidence="5">
    <location>
        <begin position="16"/>
        <end position="76"/>
    </location>
</feature>
<dbReference type="PROSITE" id="PS50977">
    <property type="entry name" value="HTH_TETR_2"/>
    <property type="match status" value="1"/>
</dbReference>
<dbReference type="InterPro" id="IPR050109">
    <property type="entry name" value="HTH-type_TetR-like_transc_reg"/>
</dbReference>
<feature type="DNA-binding region" description="H-T-H motif" evidence="4">
    <location>
        <begin position="39"/>
        <end position="58"/>
    </location>
</feature>
<dbReference type="GO" id="GO:0003700">
    <property type="term" value="F:DNA-binding transcription factor activity"/>
    <property type="evidence" value="ECO:0007669"/>
    <property type="project" value="TreeGrafter"/>
</dbReference>
<dbReference type="HOGENOM" id="CLU_069356_35_0_6"/>
<gene>
    <name evidence="6" type="primary">hapR</name>
    <name evidence="6" type="ordered locus">VCM66_0541</name>
</gene>
<evidence type="ECO:0000256" key="2">
    <source>
        <dbReference type="ARBA" id="ARBA00023125"/>
    </source>
</evidence>
<keyword evidence="1" id="KW-0805">Transcription regulation</keyword>
<evidence type="ECO:0000256" key="4">
    <source>
        <dbReference type="PROSITE-ProRule" id="PRU00335"/>
    </source>
</evidence>
<evidence type="ECO:0000256" key="1">
    <source>
        <dbReference type="ARBA" id="ARBA00023015"/>
    </source>
</evidence>
<dbReference type="PANTHER" id="PTHR30055:SF234">
    <property type="entry name" value="HTH-TYPE TRANSCRIPTIONAL REGULATOR BETI"/>
    <property type="match status" value="1"/>
</dbReference>
<dbReference type="InterPro" id="IPR001647">
    <property type="entry name" value="HTH_TetR"/>
</dbReference>
<dbReference type="Pfam" id="PF00440">
    <property type="entry name" value="TetR_N"/>
    <property type="match status" value="1"/>
</dbReference>
<dbReference type="FunFam" id="1.10.357.10:FF:000019">
    <property type="entry name" value="LuxR family transcriptional regulator"/>
    <property type="match status" value="1"/>
</dbReference>
<dbReference type="KEGG" id="vcm:VCM66_0541"/>
<dbReference type="Proteomes" id="UP000001217">
    <property type="component" value="Chromosome I"/>
</dbReference>